<organism evidence="4 5">
    <name type="scientific">Halocaridina rubra</name>
    <name type="common">Hawaiian red shrimp</name>
    <dbReference type="NCBI Taxonomy" id="373956"/>
    <lineage>
        <taxon>Eukaryota</taxon>
        <taxon>Metazoa</taxon>
        <taxon>Ecdysozoa</taxon>
        <taxon>Arthropoda</taxon>
        <taxon>Crustacea</taxon>
        <taxon>Multicrustacea</taxon>
        <taxon>Malacostraca</taxon>
        <taxon>Eumalacostraca</taxon>
        <taxon>Eucarida</taxon>
        <taxon>Decapoda</taxon>
        <taxon>Pleocyemata</taxon>
        <taxon>Caridea</taxon>
        <taxon>Atyoidea</taxon>
        <taxon>Atyidae</taxon>
        <taxon>Halocaridina</taxon>
    </lineage>
</organism>
<keyword evidence="1" id="KW-0677">Repeat</keyword>
<dbReference type="PROSITE" id="PS50088">
    <property type="entry name" value="ANK_REPEAT"/>
    <property type="match status" value="3"/>
</dbReference>
<evidence type="ECO:0000256" key="2">
    <source>
        <dbReference type="ARBA" id="ARBA00023043"/>
    </source>
</evidence>
<evidence type="ECO:0008006" key="6">
    <source>
        <dbReference type="Google" id="ProtNLM"/>
    </source>
</evidence>
<dbReference type="PANTHER" id="PTHR24198:SF165">
    <property type="entry name" value="ANKYRIN REPEAT-CONTAINING PROTEIN-RELATED"/>
    <property type="match status" value="1"/>
</dbReference>
<reference evidence="4 5" key="1">
    <citation type="submission" date="2023-11" db="EMBL/GenBank/DDBJ databases">
        <title>Halocaridina rubra genome assembly.</title>
        <authorList>
            <person name="Smith C."/>
        </authorList>
    </citation>
    <scope>NUCLEOTIDE SEQUENCE [LARGE SCALE GENOMIC DNA]</scope>
    <source>
        <strain evidence="4">EP-1</strain>
        <tissue evidence="4">Whole</tissue>
    </source>
</reference>
<keyword evidence="2 3" id="KW-0040">ANK repeat</keyword>
<evidence type="ECO:0000256" key="3">
    <source>
        <dbReference type="PROSITE-ProRule" id="PRU00023"/>
    </source>
</evidence>
<sequence length="320" mass="36514">MSTACVSVKGFENPIPFSKMGKMPHILDLHQAILTGDKEAMRRLVESGIDLGASVRGTTALSLAVYHGKLDAVVLLTEADAPLDRRSKDHLERIETPLISSIRLGHREIFEILVRKGARLDIRDFYNQTPLWFAVKEQRLSFVRVLLDNGAPINYKTATENPINIAMQFMGYRGRREMALELVAAGIPLTCEDYKGHCPLYYAMKYADFHFFRLLVEAGAPLKKFEWFSLNLIPASWRQNPDIMTWLKSEVRKPPPLRRQCRSLIYTHLRRTRNRDVRPLIKTLPEQLPLPSLIVKYLLLEDPLVVAAQNPPGSLMAQEE</sequence>
<dbReference type="AlphaFoldDB" id="A0AAN8WK52"/>
<protein>
    <recommendedName>
        <fullName evidence="6">Ankyrin repeat protein</fullName>
    </recommendedName>
</protein>
<gene>
    <name evidence="4" type="ORF">SK128_009129</name>
</gene>
<evidence type="ECO:0000256" key="1">
    <source>
        <dbReference type="ARBA" id="ARBA00022737"/>
    </source>
</evidence>
<comment type="caution">
    <text evidence="4">The sequence shown here is derived from an EMBL/GenBank/DDBJ whole genome shotgun (WGS) entry which is preliminary data.</text>
</comment>
<proteinExistence type="predicted"/>
<keyword evidence="5" id="KW-1185">Reference proteome</keyword>
<dbReference type="SUPFAM" id="SSF48403">
    <property type="entry name" value="Ankyrin repeat"/>
    <property type="match status" value="1"/>
</dbReference>
<dbReference type="Proteomes" id="UP001381693">
    <property type="component" value="Unassembled WGS sequence"/>
</dbReference>
<dbReference type="Gene3D" id="1.25.40.20">
    <property type="entry name" value="Ankyrin repeat-containing domain"/>
    <property type="match status" value="2"/>
</dbReference>
<dbReference type="SMART" id="SM00248">
    <property type="entry name" value="ANK"/>
    <property type="match status" value="5"/>
</dbReference>
<evidence type="ECO:0000313" key="4">
    <source>
        <dbReference type="EMBL" id="KAK7027364.1"/>
    </source>
</evidence>
<dbReference type="InterPro" id="IPR036770">
    <property type="entry name" value="Ankyrin_rpt-contain_sf"/>
</dbReference>
<dbReference type="PROSITE" id="PS50297">
    <property type="entry name" value="ANK_REP_REGION"/>
    <property type="match status" value="1"/>
</dbReference>
<name>A0AAN8WK52_HALRR</name>
<dbReference type="Pfam" id="PF13637">
    <property type="entry name" value="Ank_4"/>
    <property type="match status" value="1"/>
</dbReference>
<dbReference type="InterPro" id="IPR002110">
    <property type="entry name" value="Ankyrin_rpt"/>
</dbReference>
<feature type="repeat" description="ANK" evidence="3">
    <location>
        <begin position="93"/>
        <end position="125"/>
    </location>
</feature>
<dbReference type="PANTHER" id="PTHR24198">
    <property type="entry name" value="ANKYRIN REPEAT AND PROTEIN KINASE DOMAIN-CONTAINING PROTEIN"/>
    <property type="match status" value="1"/>
</dbReference>
<accession>A0AAN8WK52</accession>
<dbReference type="Pfam" id="PF12796">
    <property type="entry name" value="Ank_2"/>
    <property type="match status" value="1"/>
</dbReference>
<feature type="repeat" description="ANK" evidence="3">
    <location>
        <begin position="126"/>
        <end position="158"/>
    </location>
</feature>
<evidence type="ECO:0000313" key="5">
    <source>
        <dbReference type="Proteomes" id="UP001381693"/>
    </source>
</evidence>
<feature type="repeat" description="ANK" evidence="3">
    <location>
        <begin position="56"/>
        <end position="88"/>
    </location>
</feature>
<dbReference type="EMBL" id="JAXCGZ010022685">
    <property type="protein sequence ID" value="KAK7027364.1"/>
    <property type="molecule type" value="Genomic_DNA"/>
</dbReference>